<organism evidence="4 5">
    <name type="scientific">Actinomadura hallensis</name>
    <dbReference type="NCBI Taxonomy" id="337895"/>
    <lineage>
        <taxon>Bacteria</taxon>
        <taxon>Bacillati</taxon>
        <taxon>Actinomycetota</taxon>
        <taxon>Actinomycetes</taxon>
        <taxon>Streptosporangiales</taxon>
        <taxon>Thermomonosporaceae</taxon>
        <taxon>Actinomadura</taxon>
    </lineage>
</organism>
<dbReference type="InterPro" id="IPR036239">
    <property type="entry name" value="PrenylTrfase-like_sf"/>
</dbReference>
<dbReference type="OrthoDB" id="4515750at2"/>
<dbReference type="SUPFAM" id="SSF143492">
    <property type="entry name" value="Prenyltransferase-like"/>
    <property type="match status" value="1"/>
</dbReference>
<protein>
    <submittedName>
        <fullName evidence="4">Aromatic prenyltransferase Orf2</fullName>
    </submittedName>
</protein>
<keyword evidence="3 4" id="KW-0808">Transferase</keyword>
<comment type="similarity">
    <text evidence="1">Belongs to the aromatic prenyltransferase family.</text>
</comment>
<evidence type="ECO:0000256" key="1">
    <source>
        <dbReference type="ARBA" id="ARBA00005368"/>
    </source>
</evidence>
<sequence length="301" mass="33554">MSREAAENLYSAIEKTTGLLDVPCSRDKVWPVLSAFQAAIPKAAILFRLATDARHAGEVNCHMMMLPGDVDPYALALSKGLLEGTDHPVGDLLADIEKRLPVESYGIDFGVVGGFQKAWSCFPGDSMQKLSDLAEIPSMATGLAANMDLFARHGLAENVTLIGMDYEHKTMNVYFGEADECLKPEAVKSMLRDMEMPEPSEQMLNFARQAFGFYATLSWDSPKIQRFCYSAITREPLSLLERVDPKIEHFLTEIPYGVDEPKVVYLATSPKEGEYCKVNAYYQWRPRLVKHMHASVSESAD</sequence>
<reference evidence="4 5" key="1">
    <citation type="submission" date="2019-06" db="EMBL/GenBank/DDBJ databases">
        <title>Sequencing the genomes of 1000 actinobacteria strains.</title>
        <authorList>
            <person name="Klenk H.-P."/>
        </authorList>
    </citation>
    <scope>NUCLEOTIDE SEQUENCE [LARGE SCALE GENOMIC DNA]</scope>
    <source>
        <strain evidence="4 5">DSM 45043</strain>
    </source>
</reference>
<dbReference type="InterPro" id="IPR033964">
    <property type="entry name" value="ABBA"/>
</dbReference>
<name>A0A543IMS0_9ACTN</name>
<gene>
    <name evidence="4" type="ORF">FHX41_5660</name>
</gene>
<dbReference type="CDD" id="cd13931">
    <property type="entry name" value="PT-CloQ_NphB"/>
    <property type="match status" value="1"/>
</dbReference>
<evidence type="ECO:0000256" key="2">
    <source>
        <dbReference type="ARBA" id="ARBA00022602"/>
    </source>
</evidence>
<dbReference type="AlphaFoldDB" id="A0A543IMS0"/>
<accession>A0A543IMS0</accession>
<dbReference type="Pfam" id="PF11468">
    <property type="entry name" value="PTase_Orf2"/>
    <property type="match status" value="1"/>
</dbReference>
<dbReference type="SFLD" id="SFLDG01163">
    <property type="entry name" value="II"/>
    <property type="match status" value="1"/>
</dbReference>
<evidence type="ECO:0000313" key="5">
    <source>
        <dbReference type="Proteomes" id="UP000316706"/>
    </source>
</evidence>
<proteinExistence type="inferred from homology"/>
<dbReference type="Proteomes" id="UP000316706">
    <property type="component" value="Unassembled WGS sequence"/>
</dbReference>
<evidence type="ECO:0000256" key="3">
    <source>
        <dbReference type="ARBA" id="ARBA00022679"/>
    </source>
</evidence>
<keyword evidence="2" id="KW-0637">Prenyltransferase</keyword>
<comment type="caution">
    <text evidence="4">The sequence shown here is derived from an EMBL/GenBank/DDBJ whole genome shotgun (WGS) entry which is preliminary data.</text>
</comment>
<dbReference type="GO" id="GO:0004659">
    <property type="term" value="F:prenyltransferase activity"/>
    <property type="evidence" value="ECO:0007669"/>
    <property type="project" value="UniProtKB-KW"/>
</dbReference>
<evidence type="ECO:0000313" key="4">
    <source>
        <dbReference type="EMBL" id="TQM71880.1"/>
    </source>
</evidence>
<dbReference type="InterPro" id="IPR020965">
    <property type="entry name" value="Prenyltransferase_CloQ"/>
</dbReference>
<dbReference type="SFLD" id="SFLDS00036">
    <property type="entry name" value="Aromatic_Prenyltransferase"/>
    <property type="match status" value="1"/>
</dbReference>
<keyword evidence="5" id="KW-1185">Reference proteome</keyword>
<dbReference type="EMBL" id="VFPO01000001">
    <property type="protein sequence ID" value="TQM71880.1"/>
    <property type="molecule type" value="Genomic_DNA"/>
</dbReference>
<dbReference type="RefSeq" id="WP_141973439.1">
    <property type="nucleotide sequence ID" value="NZ_VFPO01000001.1"/>
</dbReference>